<feature type="domain" description="Hepatitis TT virus Orf2/Gyrovirus Vp2 N-terminal" evidence="2">
    <location>
        <begin position="19"/>
        <end position="54"/>
    </location>
</feature>
<organism evidence="3 4">
    <name type="scientific">Seal anellovirus 2</name>
    <dbReference type="NCBI Taxonomy" id="1427157"/>
    <lineage>
        <taxon>Viruses</taxon>
        <taxon>Monodnaviria</taxon>
        <taxon>Shotokuvirae</taxon>
        <taxon>Commensaviricota</taxon>
        <taxon>Cardeaviricetes</taxon>
        <taxon>Sanitavirales</taxon>
        <taxon>Anelloviridae</taxon>
        <taxon>Lambdatorquevirus</taxon>
        <taxon>Lambdatorquevirus phoci2</taxon>
    </lineage>
</organism>
<dbReference type="EMBL" id="KF373760">
    <property type="protein sequence ID" value="AHA86838.1"/>
    <property type="molecule type" value="Genomic_DNA"/>
</dbReference>
<proteinExistence type="predicted"/>
<accession>V5NF43</accession>
<sequence>MSADCDSARGPDLCHPQLYKYKEAKWKQQVSKLHREFCGCNNFLDHFKWPGTALPGGGDAGEGSQDGGDTAGIGGLSTTGGGGGDSITDMELLR</sequence>
<name>V5NF43_9VIRU</name>
<dbReference type="RefSeq" id="YP_009058902.1">
    <property type="nucleotide sequence ID" value="NC_024891.1"/>
</dbReference>
<evidence type="ECO:0000256" key="1">
    <source>
        <dbReference type="SAM" id="MobiDB-lite"/>
    </source>
</evidence>
<protein>
    <submittedName>
        <fullName evidence="3">ORF2</fullName>
    </submittedName>
</protein>
<evidence type="ECO:0000313" key="3">
    <source>
        <dbReference type="EMBL" id="AHA86838.1"/>
    </source>
</evidence>
<dbReference type="Pfam" id="PF02957">
    <property type="entry name" value="TT_ORF2-like"/>
    <property type="match status" value="1"/>
</dbReference>
<dbReference type="InterPro" id="IPR004118">
    <property type="entry name" value="HEV_TT_vir_Orf2/Gyrovir_Vp2_N"/>
</dbReference>
<dbReference type="KEGG" id="vg:20358457"/>
<keyword evidence="4" id="KW-1185">Reference proteome</keyword>
<dbReference type="OrthoDB" id="28870at10239"/>
<dbReference type="GeneID" id="20358457"/>
<evidence type="ECO:0000259" key="2">
    <source>
        <dbReference type="Pfam" id="PF02957"/>
    </source>
</evidence>
<reference evidence="3 4" key="1">
    <citation type="journal article" date="2013" name="PLoS ONE">
        <title>Novel b19-like parvovirus in the brain of a harbor seal.</title>
        <authorList>
            <person name="Bodewes R."/>
            <person name="Rubio Garcia A."/>
            <person name="Wiersma L.C."/>
            <person name="Getu S."/>
            <person name="Beukers M."/>
            <person name="Schapendonk C.M."/>
            <person name="van Run P.R."/>
            <person name="van de Bildt M.W."/>
            <person name="Poen M.J."/>
            <person name="Osinga N."/>
            <person name="Sanchez Contreras G.J."/>
            <person name="Kuiken T."/>
            <person name="Smits S.L."/>
            <person name="Osterhaus A.D."/>
        </authorList>
    </citation>
    <scope>NUCLEOTIDE SEQUENCE [LARGE SCALE GENOMIC DNA]</scope>
</reference>
<evidence type="ECO:0000313" key="4">
    <source>
        <dbReference type="Proteomes" id="UP000119077"/>
    </source>
</evidence>
<feature type="region of interest" description="Disordered" evidence="1">
    <location>
        <begin position="54"/>
        <end position="94"/>
    </location>
</feature>
<feature type="compositionally biased region" description="Gly residues" evidence="1">
    <location>
        <begin position="54"/>
        <end position="85"/>
    </location>
</feature>
<dbReference type="Proteomes" id="UP000119077">
    <property type="component" value="Segment"/>
</dbReference>